<dbReference type="GeneTree" id="ENSGT01140000282678"/>
<name>A0A3Q1G235_9TELE</name>
<evidence type="ECO:0000313" key="1">
    <source>
        <dbReference type="Ensembl" id="ENSAPOP00000024726.1"/>
    </source>
</evidence>
<accession>A0A3Q1G235</accession>
<proteinExistence type="predicted"/>
<dbReference type="AlphaFoldDB" id="A0A3Q1G235"/>
<organism evidence="1 2">
    <name type="scientific">Acanthochromis polyacanthus</name>
    <name type="common">spiny chromis</name>
    <dbReference type="NCBI Taxonomy" id="80966"/>
    <lineage>
        <taxon>Eukaryota</taxon>
        <taxon>Metazoa</taxon>
        <taxon>Chordata</taxon>
        <taxon>Craniata</taxon>
        <taxon>Vertebrata</taxon>
        <taxon>Euteleostomi</taxon>
        <taxon>Actinopterygii</taxon>
        <taxon>Neopterygii</taxon>
        <taxon>Teleostei</taxon>
        <taxon>Neoteleostei</taxon>
        <taxon>Acanthomorphata</taxon>
        <taxon>Ovalentaria</taxon>
        <taxon>Pomacentridae</taxon>
        <taxon>Acanthochromis</taxon>
    </lineage>
</organism>
<dbReference type="SUPFAM" id="SSF52266">
    <property type="entry name" value="SGNH hydrolase"/>
    <property type="match status" value="1"/>
</dbReference>
<dbReference type="CDD" id="cd00229">
    <property type="entry name" value="SGNH_hydrolase"/>
    <property type="match status" value="1"/>
</dbReference>
<dbReference type="InParanoid" id="A0A3Q1G235"/>
<dbReference type="Gene3D" id="3.40.50.12700">
    <property type="match status" value="1"/>
</dbReference>
<reference evidence="1" key="2">
    <citation type="submission" date="2025-09" db="UniProtKB">
        <authorList>
            <consortium name="Ensembl"/>
        </authorList>
    </citation>
    <scope>IDENTIFICATION</scope>
</reference>
<evidence type="ECO:0000313" key="2">
    <source>
        <dbReference type="Proteomes" id="UP000257200"/>
    </source>
</evidence>
<dbReference type="Proteomes" id="UP000257200">
    <property type="component" value="Unplaced"/>
</dbReference>
<keyword evidence="2" id="KW-1185">Reference proteome</keyword>
<sequence>MVNKKIADLLEDICRLSDELRDKDALLARSMEVAFDADLSHVIIHLGTNDTVRRQSELRKNYFKDLFNLLKSCCKSVFITGPIPTLSPGVERFSRLISLSTWLWHICTAQNLNFIDNFNLFWNCLGFYLHDRLHPSTLGNSVLTANILHAVQSTPTD</sequence>
<protein>
    <recommendedName>
        <fullName evidence="3">SGNH hydrolase-type esterase domain-containing protein</fullName>
    </recommendedName>
</protein>
<dbReference type="STRING" id="80966.ENSAPOP00000024726"/>
<reference evidence="1" key="1">
    <citation type="submission" date="2025-08" db="UniProtKB">
        <authorList>
            <consortium name="Ensembl"/>
        </authorList>
    </citation>
    <scope>IDENTIFICATION</scope>
</reference>
<dbReference type="Ensembl" id="ENSAPOT00000008003.1">
    <property type="protein sequence ID" value="ENSAPOP00000024726.1"/>
    <property type="gene ID" value="ENSAPOG00000007373.1"/>
</dbReference>
<evidence type="ECO:0008006" key="3">
    <source>
        <dbReference type="Google" id="ProtNLM"/>
    </source>
</evidence>